<name>A0ABZ0XZC3_9BURK</name>
<dbReference type="Gene3D" id="2.115.10.20">
    <property type="entry name" value="Glycosyl hydrolase domain, family 43"/>
    <property type="match status" value="1"/>
</dbReference>
<dbReference type="GeneID" id="43166009"/>
<evidence type="ECO:0000256" key="1">
    <source>
        <dbReference type="ARBA" id="ARBA00009865"/>
    </source>
</evidence>
<dbReference type="RefSeq" id="WP_154820139.1">
    <property type="nucleotide sequence ID" value="NZ_CP140152.1"/>
</dbReference>
<evidence type="ECO:0000256" key="2">
    <source>
        <dbReference type="ARBA" id="ARBA00022801"/>
    </source>
</evidence>
<proteinExistence type="inferred from homology"/>
<dbReference type="InterPro" id="IPR051795">
    <property type="entry name" value="Glycosyl_Hydrlase_43"/>
</dbReference>
<evidence type="ECO:0000259" key="6">
    <source>
        <dbReference type="Pfam" id="PF17851"/>
    </source>
</evidence>
<keyword evidence="3 4" id="KW-0326">Glycosidase</keyword>
<dbReference type="Proteomes" id="UP001326110">
    <property type="component" value="Chromosome"/>
</dbReference>
<dbReference type="PANTHER" id="PTHR42812">
    <property type="entry name" value="BETA-XYLOSIDASE"/>
    <property type="match status" value="1"/>
</dbReference>
<dbReference type="Pfam" id="PF17851">
    <property type="entry name" value="GH43_C2"/>
    <property type="match status" value="1"/>
</dbReference>
<dbReference type="SUPFAM" id="SSF49899">
    <property type="entry name" value="Concanavalin A-like lectins/glucanases"/>
    <property type="match status" value="1"/>
</dbReference>
<evidence type="ECO:0000256" key="5">
    <source>
        <dbReference type="SAM" id="SignalP"/>
    </source>
</evidence>
<dbReference type="InterPro" id="IPR023296">
    <property type="entry name" value="Glyco_hydro_beta-prop_sf"/>
</dbReference>
<dbReference type="PANTHER" id="PTHR42812:SF12">
    <property type="entry name" value="BETA-XYLOSIDASE-RELATED"/>
    <property type="match status" value="1"/>
</dbReference>
<dbReference type="InterPro" id="IPR041542">
    <property type="entry name" value="GH43_C2"/>
</dbReference>
<evidence type="ECO:0000313" key="8">
    <source>
        <dbReference type="Proteomes" id="UP001326110"/>
    </source>
</evidence>
<reference evidence="7 8" key="1">
    <citation type="submission" date="2023-11" db="EMBL/GenBank/DDBJ databases">
        <title>MicrobeMod: A computational toolkit for identifying prokaryotic methylation and restriction-modification with nanopore sequencing.</title>
        <authorList>
            <person name="Crits-Christoph A."/>
            <person name="Kang S.C."/>
            <person name="Lee H."/>
            <person name="Ostrov N."/>
        </authorList>
    </citation>
    <scope>NUCLEOTIDE SEQUENCE [LARGE SCALE GENOMIC DNA]</scope>
    <source>
        <strain evidence="7 8">ATCC 25935</strain>
    </source>
</reference>
<keyword evidence="5" id="KW-0732">Signal</keyword>
<dbReference type="InterPro" id="IPR006710">
    <property type="entry name" value="Glyco_hydro_43"/>
</dbReference>
<protein>
    <submittedName>
        <fullName evidence="7">Glycoside hydrolase 43 family protein</fullName>
    </submittedName>
</protein>
<organism evidence="7 8">
    <name type="scientific">Duganella zoogloeoides</name>
    <dbReference type="NCBI Taxonomy" id="75659"/>
    <lineage>
        <taxon>Bacteria</taxon>
        <taxon>Pseudomonadati</taxon>
        <taxon>Pseudomonadota</taxon>
        <taxon>Betaproteobacteria</taxon>
        <taxon>Burkholderiales</taxon>
        <taxon>Oxalobacteraceae</taxon>
        <taxon>Telluria group</taxon>
        <taxon>Duganella</taxon>
    </lineage>
</organism>
<dbReference type="Gene3D" id="2.60.120.200">
    <property type="match status" value="1"/>
</dbReference>
<dbReference type="SUPFAM" id="SSF75005">
    <property type="entry name" value="Arabinanase/levansucrase/invertase"/>
    <property type="match status" value="1"/>
</dbReference>
<dbReference type="Pfam" id="PF04616">
    <property type="entry name" value="Glyco_hydro_43"/>
    <property type="match status" value="1"/>
</dbReference>
<gene>
    <name evidence="7" type="ORF">SR858_02015</name>
</gene>
<dbReference type="InterPro" id="IPR013320">
    <property type="entry name" value="ConA-like_dom_sf"/>
</dbReference>
<comment type="similarity">
    <text evidence="1 4">Belongs to the glycosyl hydrolase 43 family.</text>
</comment>
<feature type="chain" id="PRO_5047156637" evidence="5">
    <location>
        <begin position="22"/>
        <end position="549"/>
    </location>
</feature>
<evidence type="ECO:0000256" key="4">
    <source>
        <dbReference type="RuleBase" id="RU361187"/>
    </source>
</evidence>
<keyword evidence="8" id="KW-1185">Reference proteome</keyword>
<dbReference type="EMBL" id="CP140152">
    <property type="protein sequence ID" value="WQH05127.1"/>
    <property type="molecule type" value="Genomic_DNA"/>
</dbReference>
<evidence type="ECO:0000256" key="3">
    <source>
        <dbReference type="ARBA" id="ARBA00023295"/>
    </source>
</evidence>
<sequence length="549" mass="59514">MKIMKTAVALALVCSAPWTTAQTPAQPGGPWVADLGNGRYQNPILYADYSDPDAIRVGTTFYMTASSFSNAPGLPLLQSTDMVNWELVGHALPKLVPAQAFATPQPGKGVWAPSLRHHAGKFWIFYPDPDFGVYVITATSFAGPWSEPHLLLAGKGIIDPSPLWDDDGKAYLVHAWAKSRAGFNNILTLREMDPEARTLLDQRGKDIIDGNKLGGYTTLEGPKFYKKDGYYYIFAPAGGVEHGWQSVFRSRTIAGPYQDRIVMAQGGSTTNGPHQGAWVDDLKGRAWFYHFQDKRAYGRIVHLQPMRWHDGWPVIGEDKAGKGTGEPVLMHDKPAGKDSGIKAPPAGDEFNAAKLGQQWQWNANEAPGWYELNAKQGSLRLHAQAAPVGGSVRDVPSVLTQKFPAPAFTVDTRIAVQGDLSRAGLVVLGIQYAWIGVQQGKNGRELVLATCAEPAAACKEQVQVLRPLDQGADKHADKQALYLRAQVSDGAVVRFSYSMDGKQYTLAGQPFTASVGRWVGAQVGLLATQAPGASGAPAYLDADYFRVGK</sequence>
<dbReference type="CDD" id="cd09001">
    <property type="entry name" value="GH43_FsAxh1-like"/>
    <property type="match status" value="1"/>
</dbReference>
<accession>A0ABZ0XZC3</accession>
<feature type="signal peptide" evidence="5">
    <location>
        <begin position="1"/>
        <end position="21"/>
    </location>
</feature>
<evidence type="ECO:0000313" key="7">
    <source>
        <dbReference type="EMBL" id="WQH05127.1"/>
    </source>
</evidence>
<keyword evidence="2 4" id="KW-0378">Hydrolase</keyword>
<dbReference type="GO" id="GO:0016787">
    <property type="term" value="F:hydrolase activity"/>
    <property type="evidence" value="ECO:0007669"/>
    <property type="project" value="UniProtKB-KW"/>
</dbReference>
<feature type="domain" description="Beta-xylosidase C-terminal Concanavalin A-like" evidence="6">
    <location>
        <begin position="348"/>
        <end position="546"/>
    </location>
</feature>